<comment type="caution">
    <text evidence="1">The sequence shown here is derived from an EMBL/GenBank/DDBJ whole genome shotgun (WGS) entry which is preliminary data.</text>
</comment>
<dbReference type="Proteomes" id="UP000031666">
    <property type="component" value="Unassembled WGS sequence"/>
</dbReference>
<dbReference type="GO" id="GO:0005829">
    <property type="term" value="C:cytosol"/>
    <property type="evidence" value="ECO:0007669"/>
    <property type="project" value="TreeGrafter"/>
</dbReference>
<accession>A0A0B8QLU9</accession>
<keyword evidence="1" id="KW-0012">Acyltransferase</keyword>
<proteinExistence type="predicted"/>
<dbReference type="InterPro" id="IPR011076">
    <property type="entry name" value="Malate_synth_sf"/>
</dbReference>
<organism evidence="1 2">
    <name type="scientific">Vibrio ishigakensis</name>
    <dbReference type="NCBI Taxonomy" id="1481914"/>
    <lineage>
        <taxon>Bacteria</taxon>
        <taxon>Pseudomonadati</taxon>
        <taxon>Pseudomonadota</taxon>
        <taxon>Gammaproteobacteria</taxon>
        <taxon>Vibrionales</taxon>
        <taxon>Vibrionaceae</taxon>
        <taxon>Vibrio</taxon>
    </lineage>
</organism>
<dbReference type="STRING" id="1481914.JCM19241_800"/>
<dbReference type="EC" id="2.3.3.9" evidence="1"/>
<evidence type="ECO:0000313" key="2">
    <source>
        <dbReference type="Proteomes" id="UP000031666"/>
    </source>
</evidence>
<dbReference type="PANTHER" id="PTHR42739">
    <property type="entry name" value="MALATE SYNTHASE G"/>
    <property type="match status" value="1"/>
</dbReference>
<gene>
    <name evidence="1" type="ORF">JCM19241_800</name>
</gene>
<reference evidence="1 2" key="2">
    <citation type="submission" date="2015-01" db="EMBL/GenBank/DDBJ databases">
        <authorList>
            <consortium name="NBRP consortium"/>
            <person name="Sawabe T."/>
            <person name="Meirelles P."/>
            <person name="Feng G."/>
            <person name="Sayaka M."/>
            <person name="Hattori M."/>
            <person name="Ohkuma M."/>
        </authorList>
    </citation>
    <scope>NUCLEOTIDE SEQUENCE [LARGE SCALE GENOMIC DNA]</scope>
    <source>
        <strain evidence="2">JCM 19241</strain>
    </source>
</reference>
<reference evidence="1 2" key="1">
    <citation type="submission" date="2015-01" db="EMBL/GenBank/DDBJ databases">
        <title>Vibrio sp. C94 JCM 19241 whole genome shotgun sequence.</title>
        <authorList>
            <person name="Sawabe T."/>
            <person name="Meirelles P."/>
            <person name="Feng G."/>
            <person name="Sayaka M."/>
            <person name="Hattori M."/>
            <person name="Ohkuma M."/>
        </authorList>
    </citation>
    <scope>NUCLEOTIDE SEQUENCE [LARGE SCALE GENOMIC DNA]</scope>
    <source>
        <strain evidence="2">JCM 19241</strain>
    </source>
</reference>
<dbReference type="Gene3D" id="3.20.20.360">
    <property type="entry name" value="Malate synthase, domain 3"/>
    <property type="match status" value="1"/>
</dbReference>
<dbReference type="GO" id="GO:0006097">
    <property type="term" value="P:glyoxylate cycle"/>
    <property type="evidence" value="ECO:0007669"/>
    <property type="project" value="InterPro"/>
</dbReference>
<dbReference type="AlphaFoldDB" id="A0A0B8QLU9"/>
<name>A0A0B8QLU9_9VIBR</name>
<dbReference type="InterPro" id="IPR046363">
    <property type="entry name" value="MS_N_TIM-barrel_dom"/>
</dbReference>
<dbReference type="PANTHER" id="PTHR42739:SF1">
    <property type="entry name" value="MALATE SYNTHASE G"/>
    <property type="match status" value="1"/>
</dbReference>
<dbReference type="GO" id="GO:0004474">
    <property type="term" value="F:malate synthase activity"/>
    <property type="evidence" value="ECO:0007669"/>
    <property type="project" value="UniProtKB-EC"/>
</dbReference>
<dbReference type="SUPFAM" id="SSF51645">
    <property type="entry name" value="Malate synthase G"/>
    <property type="match status" value="1"/>
</dbReference>
<sequence length="131" mass="14504">MLKHNGLHVELIINRQGKIGKTDLSHIDDIQVESAASTIMDLEDSIAAVDAEDKVDAYRNWLGLVTGSLSANFEKGGVHHIRRLEGDRTYDGRRGEDYNLHGRSLLLIRNVGHLMNSDLVTMANGEMAPEV</sequence>
<evidence type="ECO:0000313" key="1">
    <source>
        <dbReference type="EMBL" id="GAM78072.1"/>
    </source>
</evidence>
<dbReference type="GO" id="GO:0009436">
    <property type="term" value="P:glyoxylate catabolic process"/>
    <property type="evidence" value="ECO:0007669"/>
    <property type="project" value="TreeGrafter"/>
</dbReference>
<dbReference type="InterPro" id="IPR006253">
    <property type="entry name" value="Malate_synthG"/>
</dbReference>
<dbReference type="GO" id="GO:0000287">
    <property type="term" value="F:magnesium ion binding"/>
    <property type="evidence" value="ECO:0007669"/>
    <property type="project" value="TreeGrafter"/>
</dbReference>
<dbReference type="EMBL" id="BBSC01000011">
    <property type="protein sequence ID" value="GAM78072.1"/>
    <property type="molecule type" value="Genomic_DNA"/>
</dbReference>
<protein>
    <submittedName>
        <fullName evidence="1">Malate synthase G</fullName>
        <ecNumber evidence="1">2.3.3.9</ecNumber>
    </submittedName>
</protein>
<keyword evidence="1" id="KW-0808">Transferase</keyword>